<accession>A0A7S4UBX9</accession>
<gene>
    <name evidence="2" type="ORF">AMON00008_LOCUS8474</name>
</gene>
<proteinExistence type="predicted"/>
<dbReference type="AlphaFoldDB" id="A0A7S4UBX9"/>
<name>A0A7S4UBX9_9DINO</name>
<dbReference type="InterPro" id="IPR036249">
    <property type="entry name" value="Thioredoxin-like_sf"/>
</dbReference>
<dbReference type="GO" id="GO:0031397">
    <property type="term" value="P:negative regulation of protein ubiquitination"/>
    <property type="evidence" value="ECO:0007669"/>
    <property type="project" value="TreeGrafter"/>
</dbReference>
<dbReference type="GO" id="GO:0005634">
    <property type="term" value="C:nucleus"/>
    <property type="evidence" value="ECO:0007669"/>
    <property type="project" value="TreeGrafter"/>
</dbReference>
<dbReference type="InterPro" id="IPR013766">
    <property type="entry name" value="Thioredoxin_domain"/>
</dbReference>
<dbReference type="EMBL" id="HBNR01013120">
    <property type="protein sequence ID" value="CAE4568855.1"/>
    <property type="molecule type" value="Transcribed_RNA"/>
</dbReference>
<dbReference type="GO" id="GO:0004791">
    <property type="term" value="F:thioredoxin-disulfide reductase (NADPH) activity"/>
    <property type="evidence" value="ECO:0007669"/>
    <property type="project" value="TreeGrafter"/>
</dbReference>
<organism evidence="2">
    <name type="scientific">Alexandrium monilatum</name>
    <dbReference type="NCBI Taxonomy" id="311494"/>
    <lineage>
        <taxon>Eukaryota</taxon>
        <taxon>Sar</taxon>
        <taxon>Alveolata</taxon>
        <taxon>Dinophyceae</taxon>
        <taxon>Gonyaulacales</taxon>
        <taxon>Pyrocystaceae</taxon>
        <taxon>Alexandrium</taxon>
    </lineage>
</organism>
<dbReference type="GO" id="GO:0030178">
    <property type="term" value="P:negative regulation of Wnt signaling pathway"/>
    <property type="evidence" value="ECO:0007669"/>
    <property type="project" value="TreeGrafter"/>
</dbReference>
<dbReference type="Pfam" id="PF13905">
    <property type="entry name" value="Thioredoxin_8"/>
    <property type="match status" value="1"/>
</dbReference>
<reference evidence="2" key="1">
    <citation type="submission" date="2021-01" db="EMBL/GenBank/DDBJ databases">
        <authorList>
            <person name="Corre E."/>
            <person name="Pelletier E."/>
            <person name="Niang G."/>
            <person name="Scheremetjew M."/>
            <person name="Finn R."/>
            <person name="Kale V."/>
            <person name="Holt S."/>
            <person name="Cochrane G."/>
            <person name="Meng A."/>
            <person name="Brown T."/>
            <person name="Cohen L."/>
        </authorList>
    </citation>
    <scope>NUCLEOTIDE SEQUENCE</scope>
    <source>
        <strain evidence="2">CCMP3105</strain>
    </source>
</reference>
<dbReference type="PANTHER" id="PTHR46472">
    <property type="entry name" value="NUCLEOREDOXIN"/>
    <property type="match status" value="1"/>
</dbReference>
<dbReference type="PANTHER" id="PTHR46472:SF1">
    <property type="entry name" value="NUCLEOREDOXIN"/>
    <property type="match status" value="1"/>
</dbReference>
<sequence length="349" mass="38881">MAALVRSLGLPLLDRSGKPHDIQQLTSADVIAFYFSAHWCPPCRHFTPVLKKFVETLQSNGEQSLKVIFVSSDQSEHDMWKYMYDSHGDWFALAYSCRDGKERLERQYQVSGIPQLVVIDAVGRQAVRDARGEVMAASSSSTQVLTTYLGWKTAVGATPSAPVRYCHLSGSPRTQRHPQRVSLGSRACQRIPSRICGLQGAPEHNGCEGTVRGFDPQRQRYVVQLGEKSLSLRAANLLQLPVVQVRSGEDSTEWFEAGIADFDVDTGELIWEQDGKMLRGRLGDPSAPRLKAGTRIVVQGLQAETAKQWNEHIGQVLEYDEPSERYLVQVAPDAQLKIRPGNIRIFPLP</sequence>
<dbReference type="Gene3D" id="3.40.30.10">
    <property type="entry name" value="Glutaredoxin"/>
    <property type="match status" value="1"/>
</dbReference>
<dbReference type="InterPro" id="IPR012336">
    <property type="entry name" value="Thioredoxin-like_fold"/>
</dbReference>
<evidence type="ECO:0000313" key="2">
    <source>
        <dbReference type="EMBL" id="CAE4568855.1"/>
    </source>
</evidence>
<evidence type="ECO:0000259" key="1">
    <source>
        <dbReference type="PROSITE" id="PS51352"/>
    </source>
</evidence>
<feature type="domain" description="Thioredoxin" evidence="1">
    <location>
        <begin position="1"/>
        <end position="139"/>
    </location>
</feature>
<protein>
    <recommendedName>
        <fullName evidence="1">Thioredoxin domain-containing protein</fullName>
    </recommendedName>
</protein>
<dbReference type="SUPFAM" id="SSF52833">
    <property type="entry name" value="Thioredoxin-like"/>
    <property type="match status" value="1"/>
</dbReference>
<dbReference type="PROSITE" id="PS51352">
    <property type="entry name" value="THIOREDOXIN_2"/>
    <property type="match status" value="1"/>
</dbReference>